<proteinExistence type="inferred from homology"/>
<keyword evidence="3" id="KW-0720">Serine protease</keyword>
<dbReference type="CDD" id="cd00190">
    <property type="entry name" value="Tryp_SPc"/>
    <property type="match status" value="1"/>
</dbReference>
<dbReference type="PANTHER" id="PTHR24252">
    <property type="entry name" value="ACROSIN-RELATED"/>
    <property type="match status" value="1"/>
</dbReference>
<gene>
    <name evidence="7" type="ORF">MNOR_LOCUS4624</name>
</gene>
<dbReference type="PRINTS" id="PR00722">
    <property type="entry name" value="CHYMOTRYPSIN"/>
</dbReference>
<dbReference type="InterPro" id="IPR009003">
    <property type="entry name" value="Peptidase_S1_PA"/>
</dbReference>
<dbReference type="GO" id="GO:0004252">
    <property type="term" value="F:serine-type endopeptidase activity"/>
    <property type="evidence" value="ECO:0007669"/>
    <property type="project" value="InterPro"/>
</dbReference>
<comment type="similarity">
    <text evidence="2">Belongs to the peptidase S1 family. CLIP subfamily.</text>
</comment>
<dbReference type="GO" id="GO:0006508">
    <property type="term" value="P:proteolysis"/>
    <property type="evidence" value="ECO:0007669"/>
    <property type="project" value="UniProtKB-KW"/>
</dbReference>
<feature type="non-terminal residue" evidence="7">
    <location>
        <position position="1"/>
    </location>
</feature>
<dbReference type="InterPro" id="IPR018114">
    <property type="entry name" value="TRYPSIN_HIS"/>
</dbReference>
<dbReference type="EMBL" id="CAXKWB010001705">
    <property type="protein sequence ID" value="CAL4065166.1"/>
    <property type="molecule type" value="Genomic_DNA"/>
</dbReference>
<keyword evidence="1" id="KW-1015">Disulfide bond</keyword>
<evidence type="ECO:0000256" key="3">
    <source>
        <dbReference type="RuleBase" id="RU363034"/>
    </source>
</evidence>
<evidence type="ECO:0000256" key="4">
    <source>
        <dbReference type="SAM" id="SignalP"/>
    </source>
</evidence>
<organism evidence="7 8">
    <name type="scientific">Meganyctiphanes norvegica</name>
    <name type="common">Northern krill</name>
    <name type="synonym">Thysanopoda norvegica</name>
    <dbReference type="NCBI Taxonomy" id="48144"/>
    <lineage>
        <taxon>Eukaryota</taxon>
        <taxon>Metazoa</taxon>
        <taxon>Ecdysozoa</taxon>
        <taxon>Arthropoda</taxon>
        <taxon>Crustacea</taxon>
        <taxon>Multicrustacea</taxon>
        <taxon>Malacostraca</taxon>
        <taxon>Eumalacostraca</taxon>
        <taxon>Eucarida</taxon>
        <taxon>Euphausiacea</taxon>
        <taxon>Euphausiidae</taxon>
        <taxon>Meganyctiphanes</taxon>
    </lineage>
</organism>
<reference evidence="7 8" key="1">
    <citation type="submission" date="2024-05" db="EMBL/GenBank/DDBJ databases">
        <authorList>
            <person name="Wallberg A."/>
        </authorList>
    </citation>
    <scope>NUCLEOTIDE SEQUENCE [LARGE SCALE GENOMIC DNA]</scope>
</reference>
<keyword evidence="4" id="KW-0732">Signal</keyword>
<dbReference type="SMART" id="SM00020">
    <property type="entry name" value="Tryp_SPc"/>
    <property type="match status" value="1"/>
</dbReference>
<dbReference type="AlphaFoldDB" id="A0AAV2PXN3"/>
<dbReference type="InterPro" id="IPR033116">
    <property type="entry name" value="TRYPSIN_SER"/>
</dbReference>
<dbReference type="PROSITE" id="PS00134">
    <property type="entry name" value="TRYPSIN_HIS"/>
    <property type="match status" value="1"/>
</dbReference>
<sequence>LAAMAGASLLVVVSVVSQAYGSSAALASISCKDVCGLCHAIGCPKAFFDMVEASCPNNRVCCVAREVPTIDPLPDNVDSPKVSPSCKDVCGSCQANGCPHAYFDMVEASCPNNRACCVARVPPIIFQRTSPEGSSQVFPLCKDVGGSCHRNGCPKTFSDLVEASCPRKRACCVPRDPPTIEPPPQNAAPDPTIGCKTTETATRTCMRKEGRCQKFCFLGEDNVGACSDSCNCCARKCVSLFGCSRYGGECIHGRCNGRIIGGRWLCKGKSCVCCKEEYGNIPSSPEPANCSCGIANTASNGNIRIIGGLEVDPPRKYPWLVGVQVPRYYISCGGSIINNRYILTAAHCLYVYNKGNRCYYKPPNSLNIVIGDHRQGSLKDNDIHTKIVSVKRDIIHPRFNCRSGNFDVALLELSEAIVVNDIIKPVCLPNDDSKTYEYDLATVAGWGKTEDVDNSLTPFEVDLLILNTRCGGYERITSQMLCAGFPKTGGKDSCSGDSGGPLVVKENGNMYVQVGVVSHGYGCALKRHPGVYARVSKVLPWIRYKSAAGQFCVN</sequence>
<accession>A0AAV2PXN3</accession>
<evidence type="ECO:0000313" key="7">
    <source>
        <dbReference type="EMBL" id="CAL4065166.1"/>
    </source>
</evidence>
<dbReference type="Proteomes" id="UP001497623">
    <property type="component" value="Unassembled WGS sequence"/>
</dbReference>
<dbReference type="PANTHER" id="PTHR24252:SF7">
    <property type="entry name" value="HYALIN"/>
    <property type="match status" value="1"/>
</dbReference>
<dbReference type="InterPro" id="IPR043504">
    <property type="entry name" value="Peptidase_S1_PA_chymotrypsin"/>
</dbReference>
<dbReference type="PROSITE" id="PS50240">
    <property type="entry name" value="TRYPSIN_DOM"/>
    <property type="match status" value="1"/>
</dbReference>
<protein>
    <submittedName>
        <fullName evidence="7">Uncharacterized protein</fullName>
    </submittedName>
</protein>
<evidence type="ECO:0000313" key="8">
    <source>
        <dbReference type="Proteomes" id="UP001497623"/>
    </source>
</evidence>
<evidence type="ECO:0000256" key="1">
    <source>
        <dbReference type="ARBA" id="ARBA00023157"/>
    </source>
</evidence>
<name>A0AAV2PXN3_MEGNR</name>
<dbReference type="PROSITE" id="PS00135">
    <property type="entry name" value="TRYPSIN_SER"/>
    <property type="match status" value="1"/>
</dbReference>
<dbReference type="SUPFAM" id="SSF50494">
    <property type="entry name" value="Trypsin-like serine proteases"/>
    <property type="match status" value="1"/>
</dbReference>
<dbReference type="InterPro" id="IPR017896">
    <property type="entry name" value="4Fe4S_Fe-S-bd"/>
</dbReference>
<keyword evidence="8" id="KW-1185">Reference proteome</keyword>
<evidence type="ECO:0000259" key="5">
    <source>
        <dbReference type="PROSITE" id="PS50240"/>
    </source>
</evidence>
<evidence type="ECO:0000259" key="6">
    <source>
        <dbReference type="PROSITE" id="PS51379"/>
    </source>
</evidence>
<dbReference type="FunFam" id="2.40.10.10:FF:000068">
    <property type="entry name" value="transmembrane protease serine 2"/>
    <property type="match status" value="1"/>
</dbReference>
<dbReference type="InterPro" id="IPR001314">
    <property type="entry name" value="Peptidase_S1A"/>
</dbReference>
<feature type="domain" description="Peptidase S1" evidence="5">
    <location>
        <begin position="305"/>
        <end position="547"/>
    </location>
</feature>
<dbReference type="Pfam" id="PF00089">
    <property type="entry name" value="Trypsin"/>
    <property type="match status" value="1"/>
</dbReference>
<keyword evidence="3" id="KW-0378">Hydrolase</keyword>
<feature type="domain" description="4Fe-4S ferredoxin-type" evidence="6">
    <location>
        <begin position="78"/>
        <end position="108"/>
    </location>
</feature>
<comment type="caution">
    <text evidence="7">The sequence shown here is derived from an EMBL/GenBank/DDBJ whole genome shotgun (WGS) entry which is preliminary data.</text>
</comment>
<feature type="signal peptide" evidence="4">
    <location>
        <begin position="1"/>
        <end position="21"/>
    </location>
</feature>
<feature type="chain" id="PRO_5043999404" evidence="4">
    <location>
        <begin position="22"/>
        <end position="554"/>
    </location>
</feature>
<dbReference type="FunFam" id="2.40.10.10:FF:000002">
    <property type="entry name" value="Transmembrane protease serine"/>
    <property type="match status" value="1"/>
</dbReference>
<feature type="non-terminal residue" evidence="7">
    <location>
        <position position="554"/>
    </location>
</feature>
<dbReference type="Gene3D" id="2.40.10.10">
    <property type="entry name" value="Trypsin-like serine proteases"/>
    <property type="match status" value="1"/>
</dbReference>
<dbReference type="PROSITE" id="PS51379">
    <property type="entry name" value="4FE4S_FER_2"/>
    <property type="match status" value="1"/>
</dbReference>
<dbReference type="InterPro" id="IPR001254">
    <property type="entry name" value="Trypsin_dom"/>
</dbReference>
<keyword evidence="3" id="KW-0645">Protease</keyword>
<evidence type="ECO:0000256" key="2">
    <source>
        <dbReference type="ARBA" id="ARBA00024195"/>
    </source>
</evidence>